<dbReference type="EMBL" id="CP003857">
    <property type="protein sequence ID" value="AGU76325.1"/>
    <property type="molecule type" value="Genomic_DNA"/>
</dbReference>
<dbReference type="RefSeq" id="WP_021002832.1">
    <property type="nucleotide sequence ID" value="NZ_UENC01000002.1"/>
</dbReference>
<dbReference type="AlphaFoldDB" id="T1ZEN5"/>
<keyword evidence="2" id="KW-1185">Reference proteome</keyword>
<protein>
    <submittedName>
        <fullName evidence="1">Uncharacterized protein</fullName>
    </submittedName>
</protein>
<dbReference type="HOGENOM" id="CLU_2095505_0_0_9"/>
<proteinExistence type="predicted"/>
<reference evidence="1 2" key="1">
    <citation type="journal article" date="2013" name="BMC Genomics">
        <title>Phylogenetic relationship and virulence inference of Streptococcus Anginosus Group: curated annotation and whole-genome comparative analysis support distinct species designation.</title>
        <authorList>
            <person name="Olson A.B."/>
            <person name="Kent H."/>
            <person name="Sibley C.D."/>
            <person name="Grinwis M.E."/>
            <person name="Mabon P."/>
            <person name="Ouellette C."/>
            <person name="Tyson S."/>
            <person name="Graham M."/>
            <person name="Tyler S.D."/>
            <person name="Van Domselaar G."/>
            <person name="Surette M.G."/>
            <person name="Corbett C.R."/>
        </authorList>
    </citation>
    <scope>NUCLEOTIDE SEQUENCE [LARGE SCALE GENOMIC DNA]</scope>
    <source>
        <strain evidence="1 2">B196</strain>
    </source>
</reference>
<dbReference type="PATRIC" id="fig|862967.3.peg.967"/>
<accession>T1ZEN5</accession>
<name>T1ZEN5_STRIT</name>
<gene>
    <name evidence="1" type="ORF">SIR_0962</name>
</gene>
<evidence type="ECO:0000313" key="2">
    <source>
        <dbReference type="Proteomes" id="UP000016233"/>
    </source>
</evidence>
<dbReference type="Proteomes" id="UP000016233">
    <property type="component" value="Chromosome"/>
</dbReference>
<sequence>MKYLLADALHQFSVLKIKPYVPSSEKGPIPYFSKEFVPYVSVKNMDSIAEDILEQYCPEMLQDPMALPIYDFASNIGVEVEEGDLSPDGSIFGEMVFKDSLVTFLMKMKESPCLNG</sequence>
<organism evidence="1 2">
    <name type="scientific">Streptococcus intermedius B196</name>
    <dbReference type="NCBI Taxonomy" id="862967"/>
    <lineage>
        <taxon>Bacteria</taxon>
        <taxon>Bacillati</taxon>
        <taxon>Bacillota</taxon>
        <taxon>Bacilli</taxon>
        <taxon>Lactobacillales</taxon>
        <taxon>Streptococcaceae</taxon>
        <taxon>Streptococcus</taxon>
        <taxon>Streptococcus anginosus group</taxon>
    </lineage>
</organism>
<evidence type="ECO:0000313" key="1">
    <source>
        <dbReference type="EMBL" id="AGU76325.1"/>
    </source>
</evidence>
<dbReference type="KEGG" id="sib:SIR_0962"/>